<evidence type="ECO:0000256" key="1">
    <source>
        <dbReference type="SAM" id="SignalP"/>
    </source>
</evidence>
<dbReference type="Proteomes" id="UP000030671">
    <property type="component" value="Unassembled WGS sequence"/>
</dbReference>
<accession>W4KDI6</accession>
<dbReference type="GeneID" id="20669922"/>
<keyword evidence="3" id="KW-1185">Reference proteome</keyword>
<dbReference type="RefSeq" id="XP_009543591.1">
    <property type="nucleotide sequence ID" value="XM_009545296.1"/>
</dbReference>
<gene>
    <name evidence="2" type="ORF">HETIRDRAFT_312085</name>
</gene>
<dbReference type="OrthoDB" id="2844016at2759"/>
<feature type="signal peptide" evidence="1">
    <location>
        <begin position="1"/>
        <end position="21"/>
    </location>
</feature>
<dbReference type="eggNOG" id="ENOG502RC1A">
    <property type="taxonomic scope" value="Eukaryota"/>
</dbReference>
<evidence type="ECO:0000313" key="2">
    <source>
        <dbReference type="EMBL" id="ETW83853.1"/>
    </source>
</evidence>
<organism evidence="2 3">
    <name type="scientific">Heterobasidion irregulare (strain TC 32-1)</name>
    <dbReference type="NCBI Taxonomy" id="747525"/>
    <lineage>
        <taxon>Eukaryota</taxon>
        <taxon>Fungi</taxon>
        <taxon>Dikarya</taxon>
        <taxon>Basidiomycota</taxon>
        <taxon>Agaricomycotina</taxon>
        <taxon>Agaricomycetes</taxon>
        <taxon>Russulales</taxon>
        <taxon>Bondarzewiaceae</taxon>
        <taxon>Heterobasidion</taxon>
        <taxon>Heterobasidion annosum species complex</taxon>
    </lineage>
</organism>
<proteinExistence type="predicted"/>
<sequence length="205" mass="21686">MFKMLMSYLLAASFTAVIASATPLTRSIGPGCRSFPTNGVDTLLDFTLVAQYDSDTSIHKQLVLGADGSDPAPNITFVGSIDSIPTPLGQNFTMAHSGVTGQAVGGNLVPKISANVTSGDFLPFISQYDGAPTDPAEVYCELVSTSPNGSPYPDPLLSVDNDADNFFICNSTSSSQQNIVYDPVQASATTYDFDSCERVHILIIQ</sequence>
<dbReference type="HOGENOM" id="CLU_1289027_0_0_1"/>
<dbReference type="KEGG" id="hir:HETIRDRAFT_312085"/>
<reference evidence="2 3" key="1">
    <citation type="journal article" date="2012" name="New Phytol.">
        <title>Insight into trade-off between wood decay and parasitism from the genome of a fungal forest pathogen.</title>
        <authorList>
            <person name="Olson A."/>
            <person name="Aerts A."/>
            <person name="Asiegbu F."/>
            <person name="Belbahri L."/>
            <person name="Bouzid O."/>
            <person name="Broberg A."/>
            <person name="Canback B."/>
            <person name="Coutinho P.M."/>
            <person name="Cullen D."/>
            <person name="Dalman K."/>
            <person name="Deflorio G."/>
            <person name="van Diepen L.T."/>
            <person name="Dunand C."/>
            <person name="Duplessis S."/>
            <person name="Durling M."/>
            <person name="Gonthier P."/>
            <person name="Grimwood J."/>
            <person name="Fossdal C.G."/>
            <person name="Hansson D."/>
            <person name="Henrissat B."/>
            <person name="Hietala A."/>
            <person name="Himmelstrand K."/>
            <person name="Hoffmeister D."/>
            <person name="Hogberg N."/>
            <person name="James T.Y."/>
            <person name="Karlsson M."/>
            <person name="Kohler A."/>
            <person name="Kues U."/>
            <person name="Lee Y.H."/>
            <person name="Lin Y.C."/>
            <person name="Lind M."/>
            <person name="Lindquist E."/>
            <person name="Lombard V."/>
            <person name="Lucas S."/>
            <person name="Lunden K."/>
            <person name="Morin E."/>
            <person name="Murat C."/>
            <person name="Park J."/>
            <person name="Raffaello T."/>
            <person name="Rouze P."/>
            <person name="Salamov A."/>
            <person name="Schmutz J."/>
            <person name="Solheim H."/>
            <person name="Stahlberg J."/>
            <person name="Velez H."/>
            <person name="de Vries R.P."/>
            <person name="Wiebenga A."/>
            <person name="Woodward S."/>
            <person name="Yakovlev I."/>
            <person name="Garbelotto M."/>
            <person name="Martin F."/>
            <person name="Grigoriev I.V."/>
            <person name="Stenlid J."/>
        </authorList>
    </citation>
    <scope>NUCLEOTIDE SEQUENCE [LARGE SCALE GENOMIC DNA]</scope>
    <source>
        <strain evidence="2 3">TC 32-1</strain>
    </source>
</reference>
<dbReference type="EMBL" id="KI925456">
    <property type="protein sequence ID" value="ETW83853.1"/>
    <property type="molecule type" value="Genomic_DNA"/>
</dbReference>
<feature type="chain" id="PRO_5004844171" evidence="1">
    <location>
        <begin position="22"/>
        <end position="205"/>
    </location>
</feature>
<dbReference type="AlphaFoldDB" id="W4KDI6"/>
<evidence type="ECO:0000313" key="3">
    <source>
        <dbReference type="Proteomes" id="UP000030671"/>
    </source>
</evidence>
<name>W4KDI6_HETIT</name>
<dbReference type="InParanoid" id="W4KDI6"/>
<keyword evidence="1" id="KW-0732">Signal</keyword>
<protein>
    <submittedName>
        <fullName evidence="2">Uncharacterized protein</fullName>
    </submittedName>
</protein>